<evidence type="ECO:0000313" key="2">
    <source>
        <dbReference type="EMBL" id="TVU06978.1"/>
    </source>
</evidence>
<gene>
    <name evidence="2" type="ORF">EJB05_47016</name>
</gene>
<dbReference type="EMBL" id="RWGY01000045">
    <property type="protein sequence ID" value="TVU06978.1"/>
    <property type="molecule type" value="Genomic_DNA"/>
</dbReference>
<comment type="caution">
    <text evidence="2">The sequence shown here is derived from an EMBL/GenBank/DDBJ whole genome shotgun (WGS) entry which is preliminary data.</text>
</comment>
<feature type="compositionally biased region" description="Basic and acidic residues" evidence="1">
    <location>
        <begin position="140"/>
        <end position="150"/>
    </location>
</feature>
<name>A0A5J9T7M7_9POAL</name>
<proteinExistence type="predicted"/>
<dbReference type="Proteomes" id="UP000324897">
    <property type="component" value="Unassembled WGS sequence"/>
</dbReference>
<feature type="compositionally biased region" description="Basic and acidic residues" evidence="1">
    <location>
        <begin position="72"/>
        <end position="98"/>
    </location>
</feature>
<accession>A0A5J9T7M7</accession>
<evidence type="ECO:0000256" key="1">
    <source>
        <dbReference type="SAM" id="MobiDB-lite"/>
    </source>
</evidence>
<feature type="compositionally biased region" description="Basic residues" evidence="1">
    <location>
        <begin position="126"/>
        <end position="139"/>
    </location>
</feature>
<feature type="region of interest" description="Disordered" evidence="1">
    <location>
        <begin position="49"/>
        <end position="150"/>
    </location>
</feature>
<feature type="non-terminal residue" evidence="2">
    <location>
        <position position="1"/>
    </location>
</feature>
<evidence type="ECO:0000313" key="3">
    <source>
        <dbReference type="Proteomes" id="UP000324897"/>
    </source>
</evidence>
<protein>
    <submittedName>
        <fullName evidence="2">Uncharacterized protein</fullName>
    </submittedName>
</protein>
<dbReference type="Gramene" id="TVU06978">
    <property type="protein sequence ID" value="TVU06978"/>
    <property type="gene ID" value="EJB05_47016"/>
</dbReference>
<keyword evidence="3" id="KW-1185">Reference proteome</keyword>
<dbReference type="AlphaFoldDB" id="A0A5J9T7M7"/>
<sequence length="150" mass="17446">GMAKEAKYMRYYMSNELTLVDSDLFMEYSFCQSIRNATEKVLTMLEDDFGFENAGDGTPTAKSEKLTGTTPREMKCQESDPKQKCSKDSEHSEKDNNLKRKKTVFKGKENRLRNNNSNNEVEKKLKEKRKLRKDKKRRLNKTETDTKVAA</sequence>
<organism evidence="2 3">
    <name type="scientific">Eragrostis curvula</name>
    <name type="common">weeping love grass</name>
    <dbReference type="NCBI Taxonomy" id="38414"/>
    <lineage>
        <taxon>Eukaryota</taxon>
        <taxon>Viridiplantae</taxon>
        <taxon>Streptophyta</taxon>
        <taxon>Embryophyta</taxon>
        <taxon>Tracheophyta</taxon>
        <taxon>Spermatophyta</taxon>
        <taxon>Magnoliopsida</taxon>
        <taxon>Liliopsida</taxon>
        <taxon>Poales</taxon>
        <taxon>Poaceae</taxon>
        <taxon>PACMAD clade</taxon>
        <taxon>Chloridoideae</taxon>
        <taxon>Eragrostideae</taxon>
        <taxon>Eragrostidinae</taxon>
        <taxon>Eragrostis</taxon>
    </lineage>
</organism>
<reference evidence="2 3" key="1">
    <citation type="journal article" date="2019" name="Sci. Rep.">
        <title>A high-quality genome of Eragrostis curvula grass provides insights into Poaceae evolution and supports new strategies to enhance forage quality.</title>
        <authorList>
            <person name="Carballo J."/>
            <person name="Santos B.A.C.M."/>
            <person name="Zappacosta D."/>
            <person name="Garbus I."/>
            <person name="Selva J.P."/>
            <person name="Gallo C.A."/>
            <person name="Diaz A."/>
            <person name="Albertini E."/>
            <person name="Caccamo M."/>
            <person name="Echenique V."/>
        </authorList>
    </citation>
    <scope>NUCLEOTIDE SEQUENCE [LARGE SCALE GENOMIC DNA]</scope>
    <source>
        <strain evidence="3">cv. Victoria</strain>
        <tissue evidence="2">Leaf</tissue>
    </source>
</reference>